<protein>
    <submittedName>
        <fullName evidence="2">Uncharacterized protein</fullName>
    </submittedName>
</protein>
<feature type="transmembrane region" description="Helical" evidence="1">
    <location>
        <begin position="88"/>
        <end position="107"/>
    </location>
</feature>
<keyword evidence="1" id="KW-1133">Transmembrane helix</keyword>
<sequence>MVTLILSIIASILAFYLTGNYLYFTLIAIGVYYFFRRDSKAETFTALNLILISAIALLGKFRPYSLSGLNFVVYGTFLSVIYDIFKKWYSIIPMFILTGIGISLIGSVKFGRAGFLFGLILIPVVLREYSIQKKLNKEIIGGEEK</sequence>
<gene>
    <name evidence="2" type="ORF">ENM46_04560</name>
</gene>
<evidence type="ECO:0000256" key="1">
    <source>
        <dbReference type="SAM" id="Phobius"/>
    </source>
</evidence>
<keyword evidence="1" id="KW-0472">Membrane</keyword>
<comment type="caution">
    <text evidence="2">The sequence shown here is derived from an EMBL/GenBank/DDBJ whole genome shotgun (WGS) entry which is preliminary data.</text>
</comment>
<feature type="transmembrane region" description="Helical" evidence="1">
    <location>
        <begin position="64"/>
        <end position="81"/>
    </location>
</feature>
<dbReference type="AlphaFoldDB" id="A0A7C5U395"/>
<feature type="transmembrane region" description="Helical" evidence="1">
    <location>
        <begin position="41"/>
        <end position="58"/>
    </location>
</feature>
<reference evidence="2" key="1">
    <citation type="journal article" date="2020" name="mSystems">
        <title>Genome- and Community-Level Interaction Insights into Carbon Utilization and Element Cycling Functions of Hydrothermarchaeota in Hydrothermal Sediment.</title>
        <authorList>
            <person name="Zhou Z."/>
            <person name="Liu Y."/>
            <person name="Xu W."/>
            <person name="Pan J."/>
            <person name="Luo Z.H."/>
            <person name="Li M."/>
        </authorList>
    </citation>
    <scope>NUCLEOTIDE SEQUENCE [LARGE SCALE GENOMIC DNA]</scope>
    <source>
        <strain evidence="2">SpSt-1088</strain>
    </source>
</reference>
<accession>A0A7C5U395</accession>
<proteinExistence type="predicted"/>
<dbReference type="EMBL" id="DRXW01000278">
    <property type="protein sequence ID" value="HHR34199.1"/>
    <property type="molecule type" value="Genomic_DNA"/>
</dbReference>
<keyword evidence="1" id="KW-0812">Transmembrane</keyword>
<feature type="transmembrane region" description="Helical" evidence="1">
    <location>
        <begin position="6"/>
        <end position="34"/>
    </location>
</feature>
<evidence type="ECO:0000313" key="2">
    <source>
        <dbReference type="EMBL" id="HHR34199.1"/>
    </source>
</evidence>
<organism evidence="2">
    <name type="scientific">Fervidobacterium nodosum</name>
    <dbReference type="NCBI Taxonomy" id="2424"/>
    <lineage>
        <taxon>Bacteria</taxon>
        <taxon>Thermotogati</taxon>
        <taxon>Thermotogota</taxon>
        <taxon>Thermotogae</taxon>
        <taxon>Thermotogales</taxon>
        <taxon>Fervidobacteriaceae</taxon>
        <taxon>Fervidobacterium</taxon>
    </lineage>
</organism>
<name>A0A7C5U395_9BACT</name>